<dbReference type="InterPro" id="IPR033131">
    <property type="entry name" value="Pectinesterase_Asp_AS"/>
</dbReference>
<feature type="active site" evidence="7">
    <location>
        <position position="212"/>
    </location>
</feature>
<evidence type="ECO:0000256" key="7">
    <source>
        <dbReference type="PROSITE-ProRule" id="PRU10040"/>
    </source>
</evidence>
<dbReference type="GO" id="GO:0045490">
    <property type="term" value="P:pectin catabolic process"/>
    <property type="evidence" value="ECO:0007669"/>
    <property type="project" value="UniProtKB-UniRule"/>
</dbReference>
<evidence type="ECO:0000256" key="4">
    <source>
        <dbReference type="ARBA" id="ARBA00022801"/>
    </source>
</evidence>
<feature type="domain" description="Pectinesterase catalytic" evidence="9">
    <location>
        <begin position="66"/>
        <end position="328"/>
    </location>
</feature>
<proteinExistence type="inferred from homology"/>
<evidence type="ECO:0000256" key="2">
    <source>
        <dbReference type="ARBA" id="ARBA00008891"/>
    </source>
</evidence>
<evidence type="ECO:0000256" key="6">
    <source>
        <dbReference type="ARBA" id="ARBA00047928"/>
    </source>
</evidence>
<gene>
    <name evidence="10" type="ORF">QJS04_geneDACA007032</name>
</gene>
<dbReference type="EC" id="3.1.1.11" evidence="3 8"/>
<evidence type="ECO:0000256" key="1">
    <source>
        <dbReference type="ARBA" id="ARBA00005184"/>
    </source>
</evidence>
<reference evidence="10" key="2">
    <citation type="submission" date="2023-06" db="EMBL/GenBank/DDBJ databases">
        <authorList>
            <person name="Ma L."/>
            <person name="Liu K.-W."/>
            <person name="Li Z."/>
            <person name="Hsiao Y.-Y."/>
            <person name="Qi Y."/>
            <person name="Fu T."/>
            <person name="Tang G."/>
            <person name="Zhang D."/>
            <person name="Sun W.-H."/>
            <person name="Liu D.-K."/>
            <person name="Li Y."/>
            <person name="Chen G.-Z."/>
            <person name="Liu X.-D."/>
            <person name="Liao X.-Y."/>
            <person name="Jiang Y.-T."/>
            <person name="Yu X."/>
            <person name="Hao Y."/>
            <person name="Huang J."/>
            <person name="Zhao X.-W."/>
            <person name="Ke S."/>
            <person name="Chen Y.-Y."/>
            <person name="Wu W.-L."/>
            <person name="Hsu J.-L."/>
            <person name="Lin Y.-F."/>
            <person name="Huang M.-D."/>
            <person name="Li C.-Y."/>
            <person name="Huang L."/>
            <person name="Wang Z.-W."/>
            <person name="Zhao X."/>
            <person name="Zhong W.-Y."/>
            <person name="Peng D.-H."/>
            <person name="Ahmad S."/>
            <person name="Lan S."/>
            <person name="Zhang J.-S."/>
            <person name="Tsai W.-C."/>
            <person name="Van De Peer Y."/>
            <person name="Liu Z.-J."/>
        </authorList>
    </citation>
    <scope>NUCLEOTIDE SEQUENCE</scope>
    <source>
        <strain evidence="10">SCP</strain>
        <tissue evidence="10">Leaves</tissue>
    </source>
</reference>
<evidence type="ECO:0000256" key="3">
    <source>
        <dbReference type="ARBA" id="ARBA00013229"/>
    </source>
</evidence>
<sequence>MRIRWSCDSNVRFGNNEDFCDFVVAGWQLIPPHDLRPPSSLLSIFLSVVSHCVSVGATASIAVTYIVDLNGSGQYKTIQEAINAVPDNNDKWYRILVKRGLYRIPVDDNRVERLRYERPFRAGWKPRPPNFNTETSATFTVQAENFVAKYITFKNGHNLGGQKQPIAQAVAAVVRGDMASFYNCGFVGVQDTLFDGSGRHYYRDCYIEGTVDFIFGFAKTVFERCHVHSTAGDRGGGYLTAQGRGSDSDTGGYVFKYCIVTGTGPTYLGRAWDSHARVVFYKSQFNGPIAPAGWDAWNHKDTVNTIFFAEQDCLGQGSGKSHRVSWERTLSGADLSLFTGDFNEGSTWIPQQP</sequence>
<accession>A0AAV9BKY6</accession>
<dbReference type="SUPFAM" id="SSF51126">
    <property type="entry name" value="Pectin lyase-like"/>
    <property type="match status" value="1"/>
</dbReference>
<keyword evidence="5 8" id="KW-0063">Aspartyl esterase</keyword>
<dbReference type="Gene3D" id="2.160.20.10">
    <property type="entry name" value="Single-stranded right-handed beta-helix, Pectin lyase-like"/>
    <property type="match status" value="1"/>
</dbReference>
<name>A0AAV9BKY6_ACOGR</name>
<comment type="caution">
    <text evidence="10">The sequence shown here is derived from an EMBL/GenBank/DDBJ whole genome shotgun (WGS) entry which is preliminary data.</text>
</comment>
<organism evidence="10 11">
    <name type="scientific">Acorus gramineus</name>
    <name type="common">Dwarf sweet flag</name>
    <dbReference type="NCBI Taxonomy" id="55184"/>
    <lineage>
        <taxon>Eukaryota</taxon>
        <taxon>Viridiplantae</taxon>
        <taxon>Streptophyta</taxon>
        <taxon>Embryophyta</taxon>
        <taxon>Tracheophyta</taxon>
        <taxon>Spermatophyta</taxon>
        <taxon>Magnoliopsida</taxon>
        <taxon>Liliopsida</taxon>
        <taxon>Acoraceae</taxon>
        <taxon>Acorus</taxon>
    </lineage>
</organism>
<comment type="similarity">
    <text evidence="2">Belongs to the pectinesterase family.</text>
</comment>
<comment type="pathway">
    <text evidence="1 8">Glycan metabolism; pectin degradation; 2-dehydro-3-deoxy-D-gluconate from pectin: step 1/5.</text>
</comment>
<dbReference type="AlphaFoldDB" id="A0AAV9BKY6"/>
<reference evidence="10" key="1">
    <citation type="journal article" date="2023" name="Nat. Commun.">
        <title>Diploid and tetraploid genomes of Acorus and the evolution of monocots.</title>
        <authorList>
            <person name="Ma L."/>
            <person name="Liu K.W."/>
            <person name="Li Z."/>
            <person name="Hsiao Y.Y."/>
            <person name="Qi Y."/>
            <person name="Fu T."/>
            <person name="Tang G.D."/>
            <person name="Zhang D."/>
            <person name="Sun W.H."/>
            <person name="Liu D.K."/>
            <person name="Li Y."/>
            <person name="Chen G.Z."/>
            <person name="Liu X.D."/>
            <person name="Liao X.Y."/>
            <person name="Jiang Y.T."/>
            <person name="Yu X."/>
            <person name="Hao Y."/>
            <person name="Huang J."/>
            <person name="Zhao X.W."/>
            <person name="Ke S."/>
            <person name="Chen Y.Y."/>
            <person name="Wu W.L."/>
            <person name="Hsu J.L."/>
            <person name="Lin Y.F."/>
            <person name="Huang M.D."/>
            <person name="Li C.Y."/>
            <person name="Huang L."/>
            <person name="Wang Z.W."/>
            <person name="Zhao X."/>
            <person name="Zhong W.Y."/>
            <person name="Peng D.H."/>
            <person name="Ahmad S."/>
            <person name="Lan S."/>
            <person name="Zhang J.S."/>
            <person name="Tsai W.C."/>
            <person name="Van de Peer Y."/>
            <person name="Liu Z.J."/>
        </authorList>
    </citation>
    <scope>NUCLEOTIDE SEQUENCE</scope>
    <source>
        <strain evidence="10">SCP</strain>
    </source>
</reference>
<dbReference type="GO" id="GO:0030599">
    <property type="term" value="F:pectinesterase activity"/>
    <property type="evidence" value="ECO:0007669"/>
    <property type="project" value="UniProtKB-UniRule"/>
</dbReference>
<dbReference type="EMBL" id="JAUJYN010000002">
    <property type="protein sequence ID" value="KAK1277346.1"/>
    <property type="molecule type" value="Genomic_DNA"/>
</dbReference>
<keyword evidence="4 8" id="KW-0378">Hydrolase</keyword>
<dbReference type="GO" id="GO:0042545">
    <property type="term" value="P:cell wall modification"/>
    <property type="evidence" value="ECO:0007669"/>
    <property type="project" value="UniProtKB-UniRule"/>
</dbReference>
<dbReference type="InterPro" id="IPR012334">
    <property type="entry name" value="Pectin_lyas_fold"/>
</dbReference>
<comment type="catalytic activity">
    <reaction evidence="6 8">
        <text>[(1-&gt;4)-alpha-D-galacturonosyl methyl ester](n) + n H2O = [(1-&gt;4)-alpha-D-galacturonosyl](n) + n methanol + n H(+)</text>
        <dbReference type="Rhea" id="RHEA:22380"/>
        <dbReference type="Rhea" id="RHEA-COMP:14570"/>
        <dbReference type="Rhea" id="RHEA-COMP:14573"/>
        <dbReference type="ChEBI" id="CHEBI:15377"/>
        <dbReference type="ChEBI" id="CHEBI:15378"/>
        <dbReference type="ChEBI" id="CHEBI:17790"/>
        <dbReference type="ChEBI" id="CHEBI:140522"/>
        <dbReference type="ChEBI" id="CHEBI:140523"/>
        <dbReference type="EC" id="3.1.1.11"/>
    </reaction>
</comment>
<dbReference type="PANTHER" id="PTHR31321:SF134">
    <property type="entry name" value="PECTINESTERASE"/>
    <property type="match status" value="1"/>
</dbReference>
<dbReference type="PROSITE" id="PS00503">
    <property type="entry name" value="PECTINESTERASE_2"/>
    <property type="match status" value="1"/>
</dbReference>
<evidence type="ECO:0000259" key="9">
    <source>
        <dbReference type="Pfam" id="PF01095"/>
    </source>
</evidence>
<keyword evidence="11" id="KW-1185">Reference proteome</keyword>
<evidence type="ECO:0000313" key="10">
    <source>
        <dbReference type="EMBL" id="KAK1277346.1"/>
    </source>
</evidence>
<evidence type="ECO:0000256" key="8">
    <source>
        <dbReference type="RuleBase" id="RU000589"/>
    </source>
</evidence>
<dbReference type="Pfam" id="PF01095">
    <property type="entry name" value="Pectinesterase"/>
    <property type="match status" value="1"/>
</dbReference>
<evidence type="ECO:0000256" key="5">
    <source>
        <dbReference type="ARBA" id="ARBA00023085"/>
    </source>
</evidence>
<protein>
    <recommendedName>
        <fullName evidence="3 8">Pectinesterase</fullName>
        <ecNumber evidence="3 8">3.1.1.11</ecNumber>
    </recommendedName>
</protein>
<dbReference type="PANTHER" id="PTHR31321">
    <property type="entry name" value="ACYL-COA THIOESTER HYDROLASE YBHC-RELATED"/>
    <property type="match status" value="1"/>
</dbReference>
<dbReference type="Proteomes" id="UP001179952">
    <property type="component" value="Unassembled WGS sequence"/>
</dbReference>
<dbReference type="InterPro" id="IPR011050">
    <property type="entry name" value="Pectin_lyase_fold/virulence"/>
</dbReference>
<evidence type="ECO:0000313" key="11">
    <source>
        <dbReference type="Proteomes" id="UP001179952"/>
    </source>
</evidence>
<dbReference type="InterPro" id="IPR000070">
    <property type="entry name" value="Pectinesterase_cat"/>
</dbReference>